<comment type="similarity">
    <text evidence="4">Belongs to the alanine racemase family.</text>
</comment>
<dbReference type="Gene3D" id="2.40.37.10">
    <property type="entry name" value="Lyase, Ornithine Decarboxylase, Chain A, domain 1"/>
    <property type="match status" value="1"/>
</dbReference>
<dbReference type="GO" id="GO:0005829">
    <property type="term" value="C:cytosol"/>
    <property type="evidence" value="ECO:0007669"/>
    <property type="project" value="TreeGrafter"/>
</dbReference>
<organism evidence="8 9">
    <name type="scientific">Pedococcus dokdonensis</name>
    <dbReference type="NCBI Taxonomy" id="443156"/>
    <lineage>
        <taxon>Bacteria</taxon>
        <taxon>Bacillati</taxon>
        <taxon>Actinomycetota</taxon>
        <taxon>Actinomycetes</taxon>
        <taxon>Micrococcales</taxon>
        <taxon>Intrasporangiaceae</taxon>
        <taxon>Pedococcus</taxon>
    </lineage>
</organism>
<dbReference type="Gene3D" id="3.20.20.10">
    <property type="entry name" value="Alanine racemase"/>
    <property type="match status" value="1"/>
</dbReference>
<dbReference type="HAMAP" id="MF_01201">
    <property type="entry name" value="Ala_racemase"/>
    <property type="match status" value="1"/>
</dbReference>
<dbReference type="SUPFAM" id="SSF51419">
    <property type="entry name" value="PLP-binding barrel"/>
    <property type="match status" value="1"/>
</dbReference>
<feature type="domain" description="Alanine racemase C-terminal" evidence="7">
    <location>
        <begin position="260"/>
        <end position="388"/>
    </location>
</feature>
<dbReference type="GO" id="GO:0030632">
    <property type="term" value="P:D-alanine biosynthetic process"/>
    <property type="evidence" value="ECO:0007669"/>
    <property type="project" value="UniProtKB-UniRule"/>
</dbReference>
<dbReference type="OrthoDB" id="9813814at2"/>
<feature type="binding site" evidence="4 6">
    <location>
        <position position="147"/>
    </location>
    <ligand>
        <name>substrate</name>
    </ligand>
</feature>
<feature type="modified residue" description="N6-(pyridoxal phosphate)lysine" evidence="4 5">
    <location>
        <position position="49"/>
    </location>
</feature>
<dbReference type="GO" id="GO:0009252">
    <property type="term" value="P:peptidoglycan biosynthetic process"/>
    <property type="evidence" value="ECO:0007669"/>
    <property type="project" value="TreeGrafter"/>
</dbReference>
<reference evidence="9" key="1">
    <citation type="submission" date="2016-10" db="EMBL/GenBank/DDBJ databases">
        <authorList>
            <person name="Varghese N."/>
            <person name="Submissions S."/>
        </authorList>
    </citation>
    <scope>NUCLEOTIDE SEQUENCE [LARGE SCALE GENOMIC DNA]</scope>
    <source>
        <strain evidence="9">DSM 22329</strain>
    </source>
</reference>
<evidence type="ECO:0000256" key="2">
    <source>
        <dbReference type="ARBA" id="ARBA00022898"/>
    </source>
</evidence>
<evidence type="ECO:0000313" key="8">
    <source>
        <dbReference type="EMBL" id="SDP36014.1"/>
    </source>
</evidence>
<dbReference type="NCBIfam" id="TIGR00492">
    <property type="entry name" value="alr"/>
    <property type="match status" value="1"/>
</dbReference>
<keyword evidence="2 4" id="KW-0663">Pyridoxal phosphate</keyword>
<comment type="pathway">
    <text evidence="4">Amino-acid biosynthesis; D-alanine biosynthesis; D-alanine from L-alanine: step 1/1.</text>
</comment>
<keyword evidence="3 4" id="KW-0413">Isomerase</keyword>
<dbReference type="EC" id="5.1.1.1" evidence="4"/>
<evidence type="ECO:0000313" key="9">
    <source>
        <dbReference type="Proteomes" id="UP000199077"/>
    </source>
</evidence>
<dbReference type="STRING" id="443156.SAMN04489867_2187"/>
<dbReference type="PRINTS" id="PR00992">
    <property type="entry name" value="ALARACEMASE"/>
</dbReference>
<evidence type="ECO:0000256" key="5">
    <source>
        <dbReference type="PIRSR" id="PIRSR600821-50"/>
    </source>
</evidence>
<comment type="cofactor">
    <cofactor evidence="1 4 5">
        <name>pyridoxal 5'-phosphate</name>
        <dbReference type="ChEBI" id="CHEBI:597326"/>
    </cofactor>
</comment>
<dbReference type="InterPro" id="IPR000821">
    <property type="entry name" value="Ala_racemase"/>
</dbReference>
<dbReference type="SMART" id="SM01005">
    <property type="entry name" value="Ala_racemase_C"/>
    <property type="match status" value="1"/>
</dbReference>
<evidence type="ECO:0000259" key="7">
    <source>
        <dbReference type="SMART" id="SM01005"/>
    </source>
</evidence>
<feature type="active site" description="Proton acceptor; specific for D-alanine" evidence="4">
    <location>
        <position position="49"/>
    </location>
</feature>
<dbReference type="SUPFAM" id="SSF50621">
    <property type="entry name" value="Alanine racemase C-terminal domain-like"/>
    <property type="match status" value="1"/>
</dbReference>
<dbReference type="Proteomes" id="UP000199077">
    <property type="component" value="Chromosome I"/>
</dbReference>
<evidence type="ECO:0000256" key="4">
    <source>
        <dbReference type="HAMAP-Rule" id="MF_01201"/>
    </source>
</evidence>
<dbReference type="PANTHER" id="PTHR30511">
    <property type="entry name" value="ALANINE RACEMASE"/>
    <property type="match status" value="1"/>
</dbReference>
<dbReference type="FunFam" id="3.20.20.10:FF:000002">
    <property type="entry name" value="Alanine racemase"/>
    <property type="match status" value="1"/>
</dbReference>
<evidence type="ECO:0000256" key="6">
    <source>
        <dbReference type="PIRSR" id="PIRSR600821-52"/>
    </source>
</evidence>
<feature type="binding site" evidence="4 6">
    <location>
        <position position="329"/>
    </location>
    <ligand>
        <name>substrate</name>
    </ligand>
</feature>
<dbReference type="PROSITE" id="PS00395">
    <property type="entry name" value="ALANINE_RACEMASE"/>
    <property type="match status" value="1"/>
</dbReference>
<evidence type="ECO:0000256" key="3">
    <source>
        <dbReference type="ARBA" id="ARBA00023235"/>
    </source>
</evidence>
<comment type="catalytic activity">
    <reaction evidence="4">
        <text>L-alanine = D-alanine</text>
        <dbReference type="Rhea" id="RHEA:20249"/>
        <dbReference type="ChEBI" id="CHEBI:57416"/>
        <dbReference type="ChEBI" id="CHEBI:57972"/>
        <dbReference type="EC" id="5.1.1.1"/>
    </reaction>
</comment>
<dbReference type="InterPro" id="IPR020622">
    <property type="entry name" value="Ala_racemase_pyridoxalP-BS"/>
</dbReference>
<feature type="active site" description="Proton acceptor; specific for L-alanine" evidence="4">
    <location>
        <position position="281"/>
    </location>
</feature>
<evidence type="ECO:0000256" key="1">
    <source>
        <dbReference type="ARBA" id="ARBA00001933"/>
    </source>
</evidence>
<name>A0A1H0S2W0_9MICO</name>
<gene>
    <name evidence="8" type="ORF">SAMN04489867_2187</name>
</gene>
<dbReference type="InterPro" id="IPR029066">
    <property type="entry name" value="PLP-binding_barrel"/>
</dbReference>
<keyword evidence="9" id="KW-1185">Reference proteome</keyword>
<dbReference type="EMBL" id="LT629711">
    <property type="protein sequence ID" value="SDP36014.1"/>
    <property type="molecule type" value="Genomic_DNA"/>
</dbReference>
<accession>A0A1H0S2W0</accession>
<dbReference type="CDD" id="cd00430">
    <property type="entry name" value="PLPDE_III_AR"/>
    <property type="match status" value="1"/>
</dbReference>
<dbReference type="RefSeq" id="WP_091785176.1">
    <property type="nucleotide sequence ID" value="NZ_LT629711.1"/>
</dbReference>
<dbReference type="Pfam" id="PF01168">
    <property type="entry name" value="Ala_racemase_N"/>
    <property type="match status" value="1"/>
</dbReference>
<dbReference type="GO" id="GO:0008784">
    <property type="term" value="F:alanine racemase activity"/>
    <property type="evidence" value="ECO:0007669"/>
    <property type="project" value="UniProtKB-UniRule"/>
</dbReference>
<protein>
    <recommendedName>
        <fullName evidence="4">Alanine racemase</fullName>
        <ecNumber evidence="4">5.1.1.1</ecNumber>
    </recommendedName>
</protein>
<sequence length="394" mass="40709">MSATTSSTPPAPVPPGLPACAQVDLSAISSNVSALKSRAGDAEVMAVVKADAYGHGLVPSARAALRGGATWLGVAQLPEAVELRRAGVVAPLLSWLHVPGQDFTEALELGIDLGVSTTWALDQVMAAATATGRTARVHLKVDTGLGRNGAWDDDLAALLSTLAGAQAEGSVEVVGLFSHFAYADAPQHPTVRAQQERFEGIIEQAARAGVEPQVRHLANSAATLTNPSAHYDLVRPGVSVYGLSPVPDLGAPEDFGLREAMRLVSRLSSVKDSPAGQGVSYGHVYTTAEPTKLGLVPMGYSDGVPRHATSVGPVQVGDRRYVVAGRVCMDQFVLDLGADSPALAGDEVVLFGVGAQGEPTAQDWAAAIDTINYEIVTRVGARVPRVHVGGEGAA</sequence>
<dbReference type="PANTHER" id="PTHR30511:SF0">
    <property type="entry name" value="ALANINE RACEMASE, CATABOLIC-RELATED"/>
    <property type="match status" value="1"/>
</dbReference>
<dbReference type="InterPro" id="IPR001608">
    <property type="entry name" value="Ala_racemase_N"/>
</dbReference>
<dbReference type="Pfam" id="PF00842">
    <property type="entry name" value="Ala_racemase_C"/>
    <property type="match status" value="1"/>
</dbReference>
<dbReference type="UniPathway" id="UPA00042">
    <property type="reaction ID" value="UER00497"/>
</dbReference>
<dbReference type="InterPro" id="IPR011079">
    <property type="entry name" value="Ala_racemase_C"/>
</dbReference>
<dbReference type="InterPro" id="IPR009006">
    <property type="entry name" value="Ala_racemase/Decarboxylase_C"/>
</dbReference>
<proteinExistence type="inferred from homology"/>
<dbReference type="GO" id="GO:0030170">
    <property type="term" value="F:pyridoxal phosphate binding"/>
    <property type="evidence" value="ECO:0007669"/>
    <property type="project" value="UniProtKB-UniRule"/>
</dbReference>
<dbReference type="AlphaFoldDB" id="A0A1H0S2W0"/>
<comment type="function">
    <text evidence="4">Catalyzes the interconversion of L-alanine and D-alanine. May also act on other amino acids.</text>
</comment>